<dbReference type="AlphaFoldDB" id="A0A7W3VWI4"/>
<name>A0A7W3VWI4_9PSEU</name>
<dbReference type="SUPFAM" id="SSF54593">
    <property type="entry name" value="Glyoxalase/Bleomycin resistance protein/Dihydroxybiphenyl dioxygenase"/>
    <property type="match status" value="1"/>
</dbReference>
<protein>
    <submittedName>
        <fullName evidence="2">VOC family protein</fullName>
    </submittedName>
</protein>
<sequence>MSLKLGAVIIDAAALEEESTFWHQFLGGSVAATETHHFLSAEGFPTLVIQHAAGQAPPEWPDGASQQVHLDITAADLAAAESRAVEAGARQLSGHVYASPAGHPFCLRQA</sequence>
<gene>
    <name evidence="2" type="ORF">H4281_14580</name>
</gene>
<evidence type="ECO:0000313" key="3">
    <source>
        <dbReference type="Proteomes" id="UP000526734"/>
    </source>
</evidence>
<dbReference type="PANTHER" id="PTHR35908">
    <property type="entry name" value="HYPOTHETICAL FUSION PROTEIN"/>
    <property type="match status" value="1"/>
</dbReference>
<dbReference type="InterPro" id="IPR041581">
    <property type="entry name" value="Glyoxalase_6"/>
</dbReference>
<dbReference type="Proteomes" id="UP000526734">
    <property type="component" value="Unassembled WGS sequence"/>
</dbReference>
<feature type="domain" description="Glyoxalase-like" evidence="1">
    <location>
        <begin position="8"/>
        <end position="107"/>
    </location>
</feature>
<dbReference type="Pfam" id="PF18029">
    <property type="entry name" value="Glyoxalase_6"/>
    <property type="match status" value="1"/>
</dbReference>
<dbReference type="Gene3D" id="3.10.180.10">
    <property type="entry name" value="2,3-Dihydroxybiphenyl 1,2-Dioxygenase, domain 1"/>
    <property type="match status" value="1"/>
</dbReference>
<evidence type="ECO:0000259" key="1">
    <source>
        <dbReference type="Pfam" id="PF18029"/>
    </source>
</evidence>
<accession>A0A7W3VWI4</accession>
<comment type="caution">
    <text evidence="2">The sequence shown here is derived from an EMBL/GenBank/DDBJ whole genome shotgun (WGS) entry which is preliminary data.</text>
</comment>
<organism evidence="2 3">
    <name type="scientific">Amycolatopsis dendrobii</name>
    <dbReference type="NCBI Taxonomy" id="2760662"/>
    <lineage>
        <taxon>Bacteria</taxon>
        <taxon>Bacillati</taxon>
        <taxon>Actinomycetota</taxon>
        <taxon>Actinomycetes</taxon>
        <taxon>Pseudonocardiales</taxon>
        <taxon>Pseudonocardiaceae</taxon>
        <taxon>Amycolatopsis</taxon>
    </lineage>
</organism>
<evidence type="ECO:0000313" key="2">
    <source>
        <dbReference type="EMBL" id="MBB1154366.1"/>
    </source>
</evidence>
<dbReference type="EMBL" id="JACGZW010000004">
    <property type="protein sequence ID" value="MBB1154366.1"/>
    <property type="molecule type" value="Genomic_DNA"/>
</dbReference>
<keyword evidence="3" id="KW-1185">Reference proteome</keyword>
<proteinExistence type="predicted"/>
<dbReference type="RefSeq" id="WP_182891416.1">
    <property type="nucleotide sequence ID" value="NZ_JACGZW010000004.1"/>
</dbReference>
<dbReference type="InterPro" id="IPR029068">
    <property type="entry name" value="Glyas_Bleomycin-R_OHBP_Dase"/>
</dbReference>
<reference evidence="2 3" key="1">
    <citation type="submission" date="2020-08" db="EMBL/GenBank/DDBJ databases">
        <title>Amycolatopsis sp. nov. DR6-1 isolated from Dendrobium heterocarpum.</title>
        <authorList>
            <person name="Tedsree N."/>
            <person name="Kuncharoen N."/>
            <person name="Likhitwitayawuid K."/>
            <person name="Tanasupawat S."/>
        </authorList>
    </citation>
    <scope>NUCLEOTIDE SEQUENCE [LARGE SCALE GENOMIC DNA]</scope>
    <source>
        <strain evidence="2 3">DR6-1</strain>
    </source>
</reference>
<dbReference type="PANTHER" id="PTHR35908:SF1">
    <property type="entry name" value="CONSERVED PROTEIN"/>
    <property type="match status" value="1"/>
</dbReference>